<feature type="transmembrane region" description="Helical" evidence="2">
    <location>
        <begin position="165"/>
        <end position="186"/>
    </location>
</feature>
<feature type="domain" description="Rab3GAP catalytic subunit conserved" evidence="3">
    <location>
        <begin position="321"/>
        <end position="472"/>
    </location>
</feature>
<organism evidence="4 5">
    <name type="scientific">Dioscorea zingiberensis</name>
    <dbReference type="NCBI Taxonomy" id="325984"/>
    <lineage>
        <taxon>Eukaryota</taxon>
        <taxon>Viridiplantae</taxon>
        <taxon>Streptophyta</taxon>
        <taxon>Embryophyta</taxon>
        <taxon>Tracheophyta</taxon>
        <taxon>Spermatophyta</taxon>
        <taxon>Magnoliopsida</taxon>
        <taxon>Liliopsida</taxon>
        <taxon>Dioscoreales</taxon>
        <taxon>Dioscoreaceae</taxon>
        <taxon>Dioscorea</taxon>
    </lineage>
</organism>
<dbReference type="EMBL" id="JAGGNH010000002">
    <property type="protein sequence ID" value="KAJ0983032.1"/>
    <property type="molecule type" value="Genomic_DNA"/>
</dbReference>
<evidence type="ECO:0000313" key="4">
    <source>
        <dbReference type="EMBL" id="KAJ0983032.1"/>
    </source>
</evidence>
<keyword evidence="5" id="KW-1185">Reference proteome</keyword>
<feature type="region of interest" description="Disordered" evidence="1">
    <location>
        <begin position="405"/>
        <end position="429"/>
    </location>
</feature>
<keyword evidence="2" id="KW-1133">Transmembrane helix</keyword>
<dbReference type="OrthoDB" id="5391403at2759"/>
<protein>
    <recommendedName>
        <fullName evidence="3">Rab3GAP catalytic subunit conserved domain-containing protein</fullName>
    </recommendedName>
</protein>
<accession>A0A9D5D227</accession>
<dbReference type="GO" id="GO:0005096">
    <property type="term" value="F:GTPase activator activity"/>
    <property type="evidence" value="ECO:0007669"/>
    <property type="project" value="InterPro"/>
</dbReference>
<evidence type="ECO:0000313" key="5">
    <source>
        <dbReference type="Proteomes" id="UP001085076"/>
    </source>
</evidence>
<keyword evidence="2" id="KW-0472">Membrane</keyword>
<dbReference type="Proteomes" id="UP001085076">
    <property type="component" value="Miscellaneous, Linkage group lg02"/>
</dbReference>
<sequence>MEVSLSFVSRAKTVLHSAAAKAEKVLTDIKADLRSDRENDAESLKTSSKASDQEMVDADASSKALEEVSDKETTVLEDDSQEANNNNICSIIPSSVLRQLAVAVECSQSFNSMKDVSSSVGHPSPVREKTGLSFSTVKALVLGEKDDKLSLDSCRDDESHSLIPLLFGSGLNFMTIILFIIAVYLVSFSSILISCDMLAEENRLQSKIGSCLATLSTMNLSREIHNAPPESFVARLSEVIGGFKSLQKMGSFWLCVVRDLRRLCFRSLIVALPGNSAEVLATDSLDSLLNEANEGSELSYNLLGTNQTFYARTKSGDYVLRLGADYPAENLTMLETGEPIYCPVTQEGPILTEEIIKQTEELVLSTGSVGAGCSQLLSDMQAFKAANPGCVLEDFIRWFSPPDWRESDSDNEENVSAGDNSTSRRGRLSRRMQEEGNLWRELWETAQPLPAIRQVPLFDEDLAVESILTTLEDITPSELFEQLFVCVLSSGFLIAEATLPTDGNLSKLFKRCKDYVIATYQSGSPNENLADLCEVYETVEKIMTHPEEAILIMDQAEETKSGETNSRFKKISLNFLSKDRQPSQKAVTKDENHREGKRSHVFSRLLDKKTYLFSKKHAKPNASSSTVPSGVDGIDWTLV</sequence>
<dbReference type="AlphaFoldDB" id="A0A9D5D227"/>
<feature type="region of interest" description="Disordered" evidence="1">
    <location>
        <begin position="35"/>
        <end position="80"/>
    </location>
</feature>
<evidence type="ECO:0000256" key="1">
    <source>
        <dbReference type="SAM" id="MobiDB-lite"/>
    </source>
</evidence>
<keyword evidence="2" id="KW-0812">Transmembrane</keyword>
<evidence type="ECO:0000256" key="2">
    <source>
        <dbReference type="SAM" id="Phobius"/>
    </source>
</evidence>
<comment type="caution">
    <text evidence="4">The sequence shown here is derived from an EMBL/GenBank/DDBJ whole genome shotgun (WGS) entry which is preliminary data.</text>
</comment>
<feature type="compositionally biased region" description="Basic and acidic residues" evidence="1">
    <location>
        <begin position="579"/>
        <end position="594"/>
    </location>
</feature>
<dbReference type="PANTHER" id="PTHR21422">
    <property type="entry name" value="RAB3 GTPASE-ACTIVATING PROTEIN CATALYTIC SUBUNIT"/>
    <property type="match status" value="1"/>
</dbReference>
<dbReference type="InterPro" id="IPR045700">
    <property type="entry name" value="Rab3GAP1"/>
</dbReference>
<dbReference type="InterPro" id="IPR026147">
    <property type="entry name" value="Rab3GAP1_conserved"/>
</dbReference>
<proteinExistence type="predicted"/>
<reference evidence="4" key="2">
    <citation type="journal article" date="2022" name="Hortic Res">
        <title>The genome of Dioscorea zingiberensis sheds light on the biosynthesis, origin and evolution of the medicinally important diosgenin saponins.</title>
        <authorList>
            <person name="Li Y."/>
            <person name="Tan C."/>
            <person name="Li Z."/>
            <person name="Guo J."/>
            <person name="Li S."/>
            <person name="Chen X."/>
            <person name="Wang C."/>
            <person name="Dai X."/>
            <person name="Yang H."/>
            <person name="Song W."/>
            <person name="Hou L."/>
            <person name="Xu J."/>
            <person name="Tong Z."/>
            <person name="Xu A."/>
            <person name="Yuan X."/>
            <person name="Wang W."/>
            <person name="Yang Q."/>
            <person name="Chen L."/>
            <person name="Sun Z."/>
            <person name="Wang K."/>
            <person name="Pan B."/>
            <person name="Chen J."/>
            <person name="Bao Y."/>
            <person name="Liu F."/>
            <person name="Qi X."/>
            <person name="Gang D.R."/>
            <person name="Wen J."/>
            <person name="Li J."/>
        </authorList>
    </citation>
    <scope>NUCLEOTIDE SEQUENCE</scope>
    <source>
        <strain evidence="4">Dzin_1.0</strain>
    </source>
</reference>
<name>A0A9D5D227_9LILI</name>
<dbReference type="PANTHER" id="PTHR21422:SF10">
    <property type="entry name" value="RAB3 GTPASE-ACTIVATING PROTEIN CATALYTIC SUBUNIT"/>
    <property type="match status" value="1"/>
</dbReference>
<reference evidence="4" key="1">
    <citation type="submission" date="2021-03" db="EMBL/GenBank/DDBJ databases">
        <authorList>
            <person name="Li Z."/>
            <person name="Yang C."/>
        </authorList>
    </citation>
    <scope>NUCLEOTIDE SEQUENCE</scope>
    <source>
        <strain evidence="4">Dzin_1.0</strain>
        <tissue evidence="4">Leaf</tissue>
    </source>
</reference>
<evidence type="ECO:0000259" key="3">
    <source>
        <dbReference type="Pfam" id="PF13890"/>
    </source>
</evidence>
<gene>
    <name evidence="4" type="ORF">J5N97_011287</name>
</gene>
<feature type="compositionally biased region" description="Basic and acidic residues" evidence="1">
    <location>
        <begin position="64"/>
        <end position="74"/>
    </location>
</feature>
<feature type="region of interest" description="Disordered" evidence="1">
    <location>
        <begin position="579"/>
        <end position="598"/>
    </location>
</feature>
<dbReference type="Pfam" id="PF13890">
    <property type="entry name" value="Rab3-GTPase_cat"/>
    <property type="match status" value="1"/>
</dbReference>